<evidence type="ECO:0000256" key="8">
    <source>
        <dbReference type="SAM" id="MobiDB-lite"/>
    </source>
</evidence>
<dbReference type="PROSITE" id="PS50850">
    <property type="entry name" value="MFS"/>
    <property type="match status" value="1"/>
</dbReference>
<comment type="subcellular location">
    <subcellularLocation>
        <location evidence="1">Membrane</location>
        <topology evidence="1">Multi-pass membrane protein</topology>
    </subcellularLocation>
</comment>
<dbReference type="PANTHER" id="PTHR48022">
    <property type="entry name" value="PLASTIDIC GLUCOSE TRANSPORTER 4"/>
    <property type="match status" value="1"/>
</dbReference>
<keyword evidence="5 9" id="KW-1133">Transmembrane helix</keyword>
<evidence type="ECO:0000313" key="11">
    <source>
        <dbReference type="EMBL" id="KAH7358703.1"/>
    </source>
</evidence>
<feature type="region of interest" description="Disordered" evidence="8">
    <location>
        <begin position="1"/>
        <end position="23"/>
    </location>
</feature>
<feature type="transmembrane region" description="Helical" evidence="9">
    <location>
        <begin position="176"/>
        <end position="199"/>
    </location>
</feature>
<evidence type="ECO:0000256" key="7">
    <source>
        <dbReference type="RuleBase" id="RU003346"/>
    </source>
</evidence>
<reference evidence="11" key="1">
    <citation type="journal article" date="2021" name="Nat. Commun.">
        <title>Genetic determinants of endophytism in the Arabidopsis root mycobiome.</title>
        <authorList>
            <person name="Mesny F."/>
            <person name="Miyauchi S."/>
            <person name="Thiergart T."/>
            <person name="Pickel B."/>
            <person name="Atanasova L."/>
            <person name="Karlsson M."/>
            <person name="Huettel B."/>
            <person name="Barry K.W."/>
            <person name="Haridas S."/>
            <person name="Chen C."/>
            <person name="Bauer D."/>
            <person name="Andreopoulos W."/>
            <person name="Pangilinan J."/>
            <person name="LaButti K."/>
            <person name="Riley R."/>
            <person name="Lipzen A."/>
            <person name="Clum A."/>
            <person name="Drula E."/>
            <person name="Henrissat B."/>
            <person name="Kohler A."/>
            <person name="Grigoriev I.V."/>
            <person name="Martin F.M."/>
            <person name="Hacquard S."/>
        </authorList>
    </citation>
    <scope>NUCLEOTIDE SEQUENCE</scope>
    <source>
        <strain evidence="11">MPI-CAGE-AT-0016</strain>
    </source>
</reference>
<dbReference type="SUPFAM" id="SSF103473">
    <property type="entry name" value="MFS general substrate transporter"/>
    <property type="match status" value="1"/>
</dbReference>
<dbReference type="InterPro" id="IPR020846">
    <property type="entry name" value="MFS_dom"/>
</dbReference>
<keyword evidence="4 9" id="KW-0812">Transmembrane</keyword>
<keyword evidence="12" id="KW-1185">Reference proteome</keyword>
<dbReference type="PANTHER" id="PTHR48022:SF83">
    <property type="entry name" value="MAJOR FACILITATOR SUPERFAMILY (MFS) PROFILE DOMAIN-CONTAINING PROTEIN"/>
    <property type="match status" value="1"/>
</dbReference>
<dbReference type="InterPro" id="IPR003663">
    <property type="entry name" value="Sugar/inositol_transpt"/>
</dbReference>
<evidence type="ECO:0000256" key="4">
    <source>
        <dbReference type="ARBA" id="ARBA00022692"/>
    </source>
</evidence>
<dbReference type="PRINTS" id="PR00171">
    <property type="entry name" value="SUGRTRNSPORT"/>
</dbReference>
<gene>
    <name evidence="11" type="ORF">B0T11DRAFT_340951</name>
</gene>
<evidence type="ECO:0000313" key="12">
    <source>
        <dbReference type="Proteomes" id="UP000813385"/>
    </source>
</evidence>
<dbReference type="GO" id="GO:0016020">
    <property type="term" value="C:membrane"/>
    <property type="evidence" value="ECO:0007669"/>
    <property type="project" value="UniProtKB-SubCell"/>
</dbReference>
<organism evidence="11 12">
    <name type="scientific">Plectosphaerella cucumerina</name>
    <dbReference type="NCBI Taxonomy" id="40658"/>
    <lineage>
        <taxon>Eukaryota</taxon>
        <taxon>Fungi</taxon>
        <taxon>Dikarya</taxon>
        <taxon>Ascomycota</taxon>
        <taxon>Pezizomycotina</taxon>
        <taxon>Sordariomycetes</taxon>
        <taxon>Hypocreomycetidae</taxon>
        <taxon>Glomerellales</taxon>
        <taxon>Plectosphaerellaceae</taxon>
        <taxon>Plectosphaerella</taxon>
    </lineage>
</organism>
<dbReference type="Gene3D" id="1.20.1250.20">
    <property type="entry name" value="MFS general substrate transporter like domains"/>
    <property type="match status" value="1"/>
</dbReference>
<feature type="transmembrane region" description="Helical" evidence="9">
    <location>
        <begin position="331"/>
        <end position="351"/>
    </location>
</feature>
<comment type="similarity">
    <text evidence="2 7">Belongs to the major facilitator superfamily. Sugar transporter (TC 2.A.1.1) family.</text>
</comment>
<dbReference type="InterPro" id="IPR036259">
    <property type="entry name" value="MFS_trans_sf"/>
</dbReference>
<evidence type="ECO:0000256" key="9">
    <source>
        <dbReference type="SAM" id="Phobius"/>
    </source>
</evidence>
<dbReference type="InterPro" id="IPR005828">
    <property type="entry name" value="MFS_sugar_transport-like"/>
</dbReference>
<feature type="transmembrane region" description="Helical" evidence="9">
    <location>
        <begin position="35"/>
        <end position="55"/>
    </location>
</feature>
<dbReference type="Proteomes" id="UP000813385">
    <property type="component" value="Unassembled WGS sequence"/>
</dbReference>
<protein>
    <submittedName>
        <fullName evidence="11">Sugar porter family MFS transporter</fullName>
    </submittedName>
</protein>
<dbReference type="GO" id="GO:0005351">
    <property type="term" value="F:carbohydrate:proton symporter activity"/>
    <property type="evidence" value="ECO:0007669"/>
    <property type="project" value="TreeGrafter"/>
</dbReference>
<dbReference type="OrthoDB" id="6612291at2759"/>
<dbReference type="EMBL" id="JAGPXD010000004">
    <property type="protein sequence ID" value="KAH7358703.1"/>
    <property type="molecule type" value="Genomic_DNA"/>
</dbReference>
<feature type="domain" description="Major facilitator superfamily (MFS) profile" evidence="10">
    <location>
        <begin position="42"/>
        <end position="482"/>
    </location>
</feature>
<feature type="transmembrane region" description="Helical" evidence="9">
    <location>
        <begin position="205"/>
        <end position="228"/>
    </location>
</feature>
<sequence>MSLDPTTTDGERQPLLSSASPAPAPAPSFTSSLRAWPAAVFWSAFVSLGVVMLSFDPQLLGNLFATPEFRKAFGRPFGDSYIIPAAWQTALSMGNPLGQVVGALFAAYPMDIHGRRATFAACVAATAAVVLVQFLARSLPTLLVGELLAGLVLGSFVVIAPAYASEVCPTALRGHLSAFINLCFVIGALLANCVTAATSRLQSHWAYSLPFALQWVWIAIIVPGLAFVPESPWWLVRKGKTVDAGTSLKRLAAHGVDVSETLAFIVDTDALERRNEAGSTYRDCLRGTNLRRTEISVGVYSAQVLSGIYLVGYGTYFFQQAGLSTERAFDMAILFLLMGLLGTILSWFLLLRFGRRTIYLTGLAALAILQLAIGILDCVPGRPSTAIWAEACLMLLWNFVYDLTIGPVCFVIISEVSATRVRSKTIALATAVQGVFGILMTVAIPYLIAPDQAALQGKLGFVFAALAALCLLWAWVRVPETGDRTYEELDILFERRVPAGDFSGYVIH</sequence>
<evidence type="ECO:0000256" key="6">
    <source>
        <dbReference type="ARBA" id="ARBA00023136"/>
    </source>
</evidence>
<keyword evidence="6 9" id="KW-0472">Membrane</keyword>
<evidence type="ECO:0000256" key="1">
    <source>
        <dbReference type="ARBA" id="ARBA00004141"/>
    </source>
</evidence>
<evidence type="ECO:0000256" key="5">
    <source>
        <dbReference type="ARBA" id="ARBA00022989"/>
    </source>
</evidence>
<feature type="transmembrane region" description="Helical" evidence="9">
    <location>
        <begin position="459"/>
        <end position="476"/>
    </location>
</feature>
<evidence type="ECO:0000256" key="3">
    <source>
        <dbReference type="ARBA" id="ARBA00022448"/>
    </source>
</evidence>
<feature type="transmembrane region" description="Helical" evidence="9">
    <location>
        <begin position="388"/>
        <end position="413"/>
    </location>
</feature>
<keyword evidence="3 7" id="KW-0813">Transport</keyword>
<evidence type="ECO:0000259" key="10">
    <source>
        <dbReference type="PROSITE" id="PS50850"/>
    </source>
</evidence>
<feature type="transmembrane region" description="Helical" evidence="9">
    <location>
        <begin position="425"/>
        <end position="447"/>
    </location>
</feature>
<name>A0A8K0TFQ9_9PEZI</name>
<feature type="transmembrane region" description="Helical" evidence="9">
    <location>
        <begin position="142"/>
        <end position="164"/>
    </location>
</feature>
<evidence type="ECO:0000256" key="2">
    <source>
        <dbReference type="ARBA" id="ARBA00010992"/>
    </source>
</evidence>
<feature type="transmembrane region" description="Helical" evidence="9">
    <location>
        <begin position="117"/>
        <end position="136"/>
    </location>
</feature>
<accession>A0A8K0TFQ9</accession>
<dbReference type="AlphaFoldDB" id="A0A8K0TFQ9"/>
<dbReference type="NCBIfam" id="TIGR00879">
    <property type="entry name" value="SP"/>
    <property type="match status" value="1"/>
</dbReference>
<dbReference type="InterPro" id="IPR050360">
    <property type="entry name" value="MFS_Sugar_Transporters"/>
</dbReference>
<proteinExistence type="inferred from homology"/>
<feature type="transmembrane region" description="Helical" evidence="9">
    <location>
        <begin position="358"/>
        <end position="376"/>
    </location>
</feature>
<dbReference type="Pfam" id="PF00083">
    <property type="entry name" value="Sugar_tr"/>
    <property type="match status" value="1"/>
</dbReference>
<comment type="caution">
    <text evidence="11">The sequence shown here is derived from an EMBL/GenBank/DDBJ whole genome shotgun (WGS) entry which is preliminary data.</text>
</comment>
<feature type="transmembrane region" description="Helical" evidence="9">
    <location>
        <begin position="297"/>
        <end position="319"/>
    </location>
</feature>
<dbReference type="FunFam" id="1.20.1250.20:FF:000078">
    <property type="entry name" value="MFS maltose transporter, putative"/>
    <property type="match status" value="1"/>
</dbReference>